<organism evidence="3">
    <name type="scientific">Sesamum radiatum</name>
    <name type="common">Black benniseed</name>
    <dbReference type="NCBI Taxonomy" id="300843"/>
    <lineage>
        <taxon>Eukaryota</taxon>
        <taxon>Viridiplantae</taxon>
        <taxon>Streptophyta</taxon>
        <taxon>Embryophyta</taxon>
        <taxon>Tracheophyta</taxon>
        <taxon>Spermatophyta</taxon>
        <taxon>Magnoliopsida</taxon>
        <taxon>eudicotyledons</taxon>
        <taxon>Gunneridae</taxon>
        <taxon>Pentapetalae</taxon>
        <taxon>asterids</taxon>
        <taxon>lamiids</taxon>
        <taxon>Lamiales</taxon>
        <taxon>Pedaliaceae</taxon>
        <taxon>Sesamum</taxon>
    </lineage>
</organism>
<dbReference type="AlphaFoldDB" id="A0AAW2JW25"/>
<feature type="coiled-coil region" evidence="1">
    <location>
        <begin position="4"/>
        <end position="41"/>
    </location>
</feature>
<dbReference type="Gene3D" id="3.40.50.300">
    <property type="entry name" value="P-loop containing nucleotide triphosphate hydrolases"/>
    <property type="match status" value="1"/>
</dbReference>
<proteinExistence type="predicted"/>
<name>A0AAW2JW25_SESRA</name>
<reference evidence="3" key="2">
    <citation type="journal article" date="2024" name="Plant">
        <title>Genomic evolution and insights into agronomic trait innovations of Sesamum species.</title>
        <authorList>
            <person name="Miao H."/>
            <person name="Wang L."/>
            <person name="Qu L."/>
            <person name="Liu H."/>
            <person name="Sun Y."/>
            <person name="Le M."/>
            <person name="Wang Q."/>
            <person name="Wei S."/>
            <person name="Zheng Y."/>
            <person name="Lin W."/>
            <person name="Duan Y."/>
            <person name="Cao H."/>
            <person name="Xiong S."/>
            <person name="Wang X."/>
            <person name="Wei L."/>
            <person name="Li C."/>
            <person name="Ma Q."/>
            <person name="Ju M."/>
            <person name="Zhao R."/>
            <person name="Li G."/>
            <person name="Mu C."/>
            <person name="Tian Q."/>
            <person name="Mei H."/>
            <person name="Zhang T."/>
            <person name="Gao T."/>
            <person name="Zhang H."/>
        </authorList>
    </citation>
    <scope>NUCLEOTIDE SEQUENCE</scope>
    <source>
        <strain evidence="3">G02</strain>
    </source>
</reference>
<dbReference type="PANTHER" id="PTHR43977">
    <property type="entry name" value="STRUCTURAL MAINTENANCE OF CHROMOSOMES PROTEIN 3"/>
    <property type="match status" value="1"/>
</dbReference>
<dbReference type="InterPro" id="IPR027417">
    <property type="entry name" value="P-loop_NTPase"/>
</dbReference>
<evidence type="ECO:0000259" key="2">
    <source>
        <dbReference type="Pfam" id="PF02463"/>
    </source>
</evidence>
<dbReference type="GO" id="GO:0051276">
    <property type="term" value="P:chromosome organization"/>
    <property type="evidence" value="ECO:0007669"/>
    <property type="project" value="UniProtKB-ARBA"/>
</dbReference>
<dbReference type="EMBL" id="JACGWJ010000031">
    <property type="protein sequence ID" value="KAL0298383.1"/>
    <property type="molecule type" value="Genomic_DNA"/>
</dbReference>
<evidence type="ECO:0000256" key="1">
    <source>
        <dbReference type="SAM" id="Coils"/>
    </source>
</evidence>
<accession>A0AAW2JW25</accession>
<dbReference type="InterPro" id="IPR003395">
    <property type="entry name" value="RecF/RecN/SMC_N"/>
</dbReference>
<sequence>MAMFEKAEDEYNDLISKKNIIENDKSKIKMVIEELDEKKRRHLKSLGLKLTILSTYSVLSSFRDFGSIFSTLLPGTMAKLEPPEGGSFLDGLEVRVAFGSVWKQSLSELSGGQRSLLALSLILALLLFKPAPLYILDEVS</sequence>
<dbReference type="SUPFAM" id="SSF52540">
    <property type="entry name" value="P-loop containing nucleoside triphosphate hydrolases"/>
    <property type="match status" value="1"/>
</dbReference>
<protein>
    <submittedName>
        <fullName evidence="3">Structural maintenance of chromosomes protein 2-1</fullName>
    </submittedName>
</protein>
<comment type="caution">
    <text evidence="3">The sequence shown here is derived from an EMBL/GenBank/DDBJ whole genome shotgun (WGS) entry which is preliminary data.</text>
</comment>
<keyword evidence="1" id="KW-0175">Coiled coil</keyword>
<dbReference type="Pfam" id="PF02463">
    <property type="entry name" value="SMC_N"/>
    <property type="match status" value="1"/>
</dbReference>
<feature type="domain" description="RecF/RecN/SMC N-terminal" evidence="2">
    <location>
        <begin position="10"/>
        <end position="139"/>
    </location>
</feature>
<evidence type="ECO:0000313" key="3">
    <source>
        <dbReference type="EMBL" id="KAL0298383.1"/>
    </source>
</evidence>
<reference evidence="3" key="1">
    <citation type="submission" date="2020-06" db="EMBL/GenBank/DDBJ databases">
        <authorList>
            <person name="Li T."/>
            <person name="Hu X."/>
            <person name="Zhang T."/>
            <person name="Song X."/>
            <person name="Zhang H."/>
            <person name="Dai N."/>
            <person name="Sheng W."/>
            <person name="Hou X."/>
            <person name="Wei L."/>
        </authorList>
    </citation>
    <scope>NUCLEOTIDE SEQUENCE</scope>
    <source>
        <strain evidence="3">G02</strain>
        <tissue evidence="3">Leaf</tissue>
    </source>
</reference>
<gene>
    <name evidence="3" type="ORF">Sradi_6498100</name>
</gene>